<dbReference type="Ensembl" id="ENSHCOT00000025984.1">
    <property type="protein sequence ID" value="ENSHCOP00000023691.1"/>
    <property type="gene ID" value="ENSHCOG00000012429.1"/>
</dbReference>
<organism evidence="5 6">
    <name type="scientific">Hippocampus comes</name>
    <name type="common">Tiger tail seahorse</name>
    <dbReference type="NCBI Taxonomy" id="109280"/>
    <lineage>
        <taxon>Eukaryota</taxon>
        <taxon>Metazoa</taxon>
        <taxon>Chordata</taxon>
        <taxon>Craniata</taxon>
        <taxon>Vertebrata</taxon>
        <taxon>Euteleostomi</taxon>
        <taxon>Actinopterygii</taxon>
        <taxon>Neopterygii</taxon>
        <taxon>Teleostei</taxon>
        <taxon>Neoteleostei</taxon>
        <taxon>Acanthomorphata</taxon>
        <taxon>Syngnathiaria</taxon>
        <taxon>Syngnathiformes</taxon>
        <taxon>Syngnathoidei</taxon>
        <taxon>Syngnathidae</taxon>
        <taxon>Hippocampus</taxon>
    </lineage>
</organism>
<dbReference type="InterPro" id="IPR019510">
    <property type="entry name" value="AKAP7-like_phosphoesterase"/>
</dbReference>
<evidence type="ECO:0000313" key="6">
    <source>
        <dbReference type="Proteomes" id="UP000264820"/>
    </source>
</evidence>
<dbReference type="GO" id="GO:0010738">
    <property type="term" value="P:regulation of protein kinase A signaling"/>
    <property type="evidence" value="ECO:0007669"/>
    <property type="project" value="TreeGrafter"/>
</dbReference>
<dbReference type="PANTHER" id="PTHR15934:SF6">
    <property type="entry name" value="A-KINASE ANCHOR PROTEIN 7 ISOFORM GAMMA"/>
    <property type="match status" value="1"/>
</dbReference>
<feature type="region of interest" description="Disordered" evidence="2">
    <location>
        <begin position="55"/>
        <end position="154"/>
    </location>
</feature>
<feature type="compositionally biased region" description="Low complexity" evidence="2">
    <location>
        <begin position="406"/>
        <end position="439"/>
    </location>
</feature>
<accession>A0A3Q3DY98</accession>
<dbReference type="Pfam" id="PF10470">
    <property type="entry name" value="AKAP7_RIRII_bdg"/>
    <property type="match status" value="1"/>
</dbReference>
<comment type="subunit">
    <text evidence="1">Binds cAMP-dependent protein kinase (PKA). Interacts with PRKCA; only the cytoplasmic form is capable of interacting with PRKCA.</text>
</comment>
<reference evidence="5" key="1">
    <citation type="submission" date="2025-08" db="UniProtKB">
        <authorList>
            <consortium name="Ensembl"/>
        </authorList>
    </citation>
    <scope>IDENTIFICATION</scope>
</reference>
<dbReference type="STRING" id="109280.ENSHCOP00000023691"/>
<evidence type="ECO:0000259" key="4">
    <source>
        <dbReference type="Pfam" id="PF10470"/>
    </source>
</evidence>
<dbReference type="AlphaFoldDB" id="A0A3Q3DY98"/>
<feature type="compositionally biased region" description="Basic residues" evidence="2">
    <location>
        <begin position="362"/>
        <end position="371"/>
    </location>
</feature>
<dbReference type="GO" id="GO:0005829">
    <property type="term" value="C:cytosol"/>
    <property type="evidence" value="ECO:0007669"/>
    <property type="project" value="TreeGrafter"/>
</dbReference>
<dbReference type="PANTHER" id="PTHR15934">
    <property type="entry name" value="RNA 2',3'-CYCLIC PHOSPHODIESTERASE"/>
    <property type="match status" value="1"/>
</dbReference>
<dbReference type="InterPro" id="IPR019511">
    <property type="entry name" value="AKAP7_RI-RII-bd_dom"/>
</dbReference>
<feature type="region of interest" description="Disordered" evidence="2">
    <location>
        <begin position="400"/>
        <end position="439"/>
    </location>
</feature>
<evidence type="ECO:0000259" key="3">
    <source>
        <dbReference type="Pfam" id="PF10469"/>
    </source>
</evidence>
<dbReference type="GO" id="GO:0034237">
    <property type="term" value="F:protein kinase A regulatory subunit binding"/>
    <property type="evidence" value="ECO:0007669"/>
    <property type="project" value="TreeGrafter"/>
</dbReference>
<sequence length="439" mass="48872">MHLSRLLVGFTSTCSRSLLAHQRLVRNAQTTIKTRQTSGLCQVTMSKIEPDSIFQSKETSDDASLDECFHNSTNHGEKEDGALGDELGLQGPSEPKNLKETQDHEKKTQGHESGESGASKKSVTKQESGKKNRKRGRRVDSEQDAEKTKKKKKQTLRPNYFVSIPITNTQISSAVTEVQEAVLEREPRLAKAMIPVPTLHITLLVTHLADQEQVDLAAAALAQVESSLAELLDGAELVLPFTGVAHFRNDVVFVALGPGPHRRVLRNLAEFLRGCFKERGLLEGDTQGFEPHLTIMKLSRAPKLRSQGIKRVDPSLYSNYNDRFFGDQTLERLDLCSMLKRKQQDGYYHTETSLQLDLTPRPLHRKRSSSRRRSEPDEAELLRISKRLVEDAVSRAVQQYKKETFQNGGAPNAGQPPGNADATAETKTTDANAATDTRK</sequence>
<keyword evidence="6" id="KW-1185">Reference proteome</keyword>
<reference evidence="5" key="2">
    <citation type="submission" date="2025-09" db="UniProtKB">
        <authorList>
            <consortium name="Ensembl"/>
        </authorList>
    </citation>
    <scope>IDENTIFICATION</scope>
</reference>
<feature type="region of interest" description="Disordered" evidence="2">
    <location>
        <begin position="358"/>
        <end position="378"/>
    </location>
</feature>
<proteinExistence type="predicted"/>
<evidence type="ECO:0000313" key="5">
    <source>
        <dbReference type="Ensembl" id="ENSHCOP00000023691.1"/>
    </source>
</evidence>
<dbReference type="Pfam" id="PF10469">
    <property type="entry name" value="AKAP7_NLS"/>
    <property type="match status" value="1"/>
</dbReference>
<evidence type="ECO:0000256" key="1">
    <source>
        <dbReference type="ARBA" id="ARBA00038702"/>
    </source>
</evidence>
<feature type="compositionally biased region" description="Basic and acidic residues" evidence="2">
    <location>
        <begin position="138"/>
        <end position="147"/>
    </location>
</feature>
<evidence type="ECO:0000256" key="2">
    <source>
        <dbReference type="SAM" id="MobiDB-lite"/>
    </source>
</evidence>
<dbReference type="InterPro" id="IPR009097">
    <property type="entry name" value="Cyclic_Pdiesterase"/>
</dbReference>
<feature type="domain" description="A-kinase anchor protein 7 RI-RII subunit-binding" evidence="4">
    <location>
        <begin position="375"/>
        <end position="425"/>
    </location>
</feature>
<name>A0A3Q3DY98_HIPCM</name>
<dbReference type="SUPFAM" id="SSF55144">
    <property type="entry name" value="LigT-like"/>
    <property type="match status" value="1"/>
</dbReference>
<dbReference type="OMA" id="HCESSII"/>
<protein>
    <submittedName>
        <fullName evidence="5">A-kinase anchoring protein 7</fullName>
    </submittedName>
</protein>
<feature type="domain" description="A-kinase anchor protein 7-like phosphoesterase" evidence="3">
    <location>
        <begin position="158"/>
        <end position="356"/>
    </location>
</feature>
<dbReference type="Gene3D" id="3.90.1140.10">
    <property type="entry name" value="Cyclic phosphodiesterase"/>
    <property type="match status" value="1"/>
</dbReference>
<dbReference type="GeneTree" id="ENSGT00940000167189"/>
<feature type="compositionally biased region" description="Basic and acidic residues" evidence="2">
    <location>
        <begin position="96"/>
        <end position="114"/>
    </location>
</feature>
<dbReference type="Proteomes" id="UP000264820">
    <property type="component" value="Unplaced"/>
</dbReference>
<dbReference type="InterPro" id="IPR052641">
    <property type="entry name" value="AKAP7_isoform_gamma"/>
</dbReference>